<keyword evidence="13" id="KW-1185">Reference proteome</keyword>
<dbReference type="AlphaFoldDB" id="A0A136J959"/>
<evidence type="ECO:0000259" key="11">
    <source>
        <dbReference type="PROSITE" id="PS50157"/>
    </source>
</evidence>
<keyword evidence="2" id="KW-0677">Repeat</keyword>
<dbReference type="SMART" id="SM00355">
    <property type="entry name" value="ZnF_C2H2"/>
    <property type="match status" value="2"/>
</dbReference>
<keyword evidence="5" id="KW-0805">Transcription regulation</keyword>
<dbReference type="CDD" id="cd00067">
    <property type="entry name" value="GAL4"/>
    <property type="match status" value="1"/>
</dbReference>
<evidence type="ECO:0000256" key="3">
    <source>
        <dbReference type="ARBA" id="ARBA00022771"/>
    </source>
</evidence>
<dbReference type="FunFam" id="3.30.160.60:FF:000100">
    <property type="entry name" value="Zinc finger 45-like"/>
    <property type="match status" value="1"/>
</dbReference>
<gene>
    <name evidence="12" type="ORF">Micbo1qcDRAFT_231356</name>
</gene>
<dbReference type="Proteomes" id="UP000070501">
    <property type="component" value="Unassembled WGS sequence"/>
</dbReference>
<accession>A0A136J959</accession>
<organism evidence="12 13">
    <name type="scientific">Microdochium bolleyi</name>
    <dbReference type="NCBI Taxonomy" id="196109"/>
    <lineage>
        <taxon>Eukaryota</taxon>
        <taxon>Fungi</taxon>
        <taxon>Dikarya</taxon>
        <taxon>Ascomycota</taxon>
        <taxon>Pezizomycotina</taxon>
        <taxon>Sordariomycetes</taxon>
        <taxon>Xylariomycetidae</taxon>
        <taxon>Xylariales</taxon>
        <taxon>Microdochiaceae</taxon>
        <taxon>Microdochium</taxon>
    </lineage>
</organism>
<dbReference type="InParanoid" id="A0A136J959"/>
<dbReference type="PANTHER" id="PTHR47660">
    <property type="entry name" value="TRANSCRIPTION FACTOR WITH C2H2 AND ZN(2)-CYS(6) DNA BINDING DOMAIN (EUROFUNG)-RELATED-RELATED"/>
    <property type="match status" value="1"/>
</dbReference>
<dbReference type="PROSITE" id="PS00028">
    <property type="entry name" value="ZINC_FINGER_C2H2_1"/>
    <property type="match status" value="1"/>
</dbReference>
<evidence type="ECO:0000256" key="2">
    <source>
        <dbReference type="ARBA" id="ARBA00022737"/>
    </source>
</evidence>
<dbReference type="GO" id="GO:0003677">
    <property type="term" value="F:DNA binding"/>
    <property type="evidence" value="ECO:0007669"/>
    <property type="project" value="InterPro"/>
</dbReference>
<dbReference type="InterPro" id="IPR001138">
    <property type="entry name" value="Zn2Cys6_DnaBD"/>
</dbReference>
<dbReference type="SUPFAM" id="SSF57667">
    <property type="entry name" value="beta-beta-alpha zinc fingers"/>
    <property type="match status" value="1"/>
</dbReference>
<dbReference type="InterPro" id="IPR036864">
    <property type="entry name" value="Zn2-C6_fun-type_DNA-bd_sf"/>
</dbReference>
<evidence type="ECO:0000313" key="12">
    <source>
        <dbReference type="EMBL" id="KXJ93684.1"/>
    </source>
</evidence>
<dbReference type="SMART" id="SM00066">
    <property type="entry name" value="GAL4"/>
    <property type="match status" value="1"/>
</dbReference>
<protein>
    <recommendedName>
        <fullName evidence="14">Fungal-specific transcription factor domain-domain-containing protein</fullName>
    </recommendedName>
</protein>
<dbReference type="OrthoDB" id="654211at2759"/>
<feature type="domain" description="Zn(2)-C6 fungal-type" evidence="10">
    <location>
        <begin position="115"/>
        <end position="145"/>
    </location>
</feature>
<evidence type="ECO:0000259" key="10">
    <source>
        <dbReference type="PROSITE" id="PS50048"/>
    </source>
</evidence>
<sequence length="788" mass="87639">MNSDTEQQQQQQQQQQQRFGCHCGKSFIRKEHLRRHQATHGERAHACTVCGQSFTRKVHVAKHIRVEHGEKKYVPLTSGSILQSDLLRRHAARHEADDLAAAGNGGLGPARKARACDACRANKTRCAGDGAQCTLCAKRGVNCTFQGDDDDNDDNGDADGPAARGNASLAPASQPSGAGIVAGSLQQKLASLPPSLVQFLNSVLVESQPQQQQEDPARSSEREDAQVLLPVHLTAGLQSQPGTLMDAMYELLLSSSRTSFLGKNMEASPRFARWITDCVDAYFQFFHPRWPILYGATLDPASSSLLLVAIIVMVGCWFRNDPADRPAIWKVFNLMVKWSYEKLPTCPSSATCRPWERDLFQGVLITIIFGMTWGDDDTISRSGRLCSLLVSVLRGSGLFSPEEMDRQIREHQAGSWPPFVHVRDEHWKQLIMCIYLVDNYISMLLGTPPTIEPDELWEPLVTTSSLWNSHPIAMYLTRREEEPPERATVSMCAVAGGDVGPSAWSLFEDVRLAFCGLQHTVWKYNQRLQRQRRVGVGLDDVPSGVLRDAALKRLDIWADTLSRLVTDCADQAAMFYSGEVDAGVFPLSAYRGGENQPDRDRWRGTALERALAQGFECRLMYHLLTMRLCMHPALFSSGSGLWQPWSRMGGVPIESSPSDEAQLRQWARSDDGKRALWHAVATLRFVEQEAAKYGYPRGQEGHLEDAAVSTSVTVIGRWTASRSEDAGCDGVTGIHYVVRVDDPWRSADSPARLMREIETCMCQLELWLGQWQAKAPKMQGRGARGDLC</sequence>
<keyword evidence="7" id="KW-0539">Nucleus</keyword>
<evidence type="ECO:0000256" key="1">
    <source>
        <dbReference type="ARBA" id="ARBA00022723"/>
    </source>
</evidence>
<dbReference type="PROSITE" id="PS50157">
    <property type="entry name" value="ZINC_FINGER_C2H2_2"/>
    <property type="match status" value="2"/>
</dbReference>
<dbReference type="EMBL" id="KQ964247">
    <property type="protein sequence ID" value="KXJ93684.1"/>
    <property type="molecule type" value="Genomic_DNA"/>
</dbReference>
<dbReference type="PANTHER" id="PTHR47660:SF2">
    <property type="entry name" value="TRANSCRIPTION FACTOR WITH C2H2 AND ZN(2)-CYS(6) DNA BINDING DOMAIN (EUROFUNG)"/>
    <property type="match status" value="1"/>
</dbReference>
<dbReference type="SUPFAM" id="SSF57701">
    <property type="entry name" value="Zn2/Cys6 DNA-binding domain"/>
    <property type="match status" value="1"/>
</dbReference>
<proteinExistence type="predicted"/>
<dbReference type="CDD" id="cd12148">
    <property type="entry name" value="fungal_TF_MHR"/>
    <property type="match status" value="1"/>
</dbReference>
<feature type="compositionally biased region" description="Low complexity" evidence="9">
    <location>
        <begin position="158"/>
        <end position="167"/>
    </location>
</feature>
<dbReference type="InterPro" id="IPR036236">
    <property type="entry name" value="Znf_C2H2_sf"/>
</dbReference>
<evidence type="ECO:0000256" key="9">
    <source>
        <dbReference type="SAM" id="MobiDB-lite"/>
    </source>
</evidence>
<dbReference type="Gene3D" id="3.30.160.60">
    <property type="entry name" value="Classic Zinc Finger"/>
    <property type="match status" value="2"/>
</dbReference>
<evidence type="ECO:0000256" key="5">
    <source>
        <dbReference type="ARBA" id="ARBA00023015"/>
    </source>
</evidence>
<feature type="region of interest" description="Disordered" evidence="9">
    <location>
        <begin position="150"/>
        <end position="175"/>
    </location>
</feature>
<keyword evidence="4" id="KW-0862">Zinc</keyword>
<dbReference type="PROSITE" id="PS50048">
    <property type="entry name" value="ZN2_CY6_FUNGAL_2"/>
    <property type="match status" value="1"/>
</dbReference>
<keyword evidence="1" id="KW-0479">Metal-binding</keyword>
<dbReference type="Pfam" id="PF04082">
    <property type="entry name" value="Fungal_trans"/>
    <property type="match status" value="1"/>
</dbReference>
<evidence type="ECO:0000256" key="7">
    <source>
        <dbReference type="ARBA" id="ARBA00023242"/>
    </source>
</evidence>
<dbReference type="InterPro" id="IPR013087">
    <property type="entry name" value="Znf_C2H2_type"/>
</dbReference>
<feature type="domain" description="C2H2-type" evidence="11">
    <location>
        <begin position="19"/>
        <end position="45"/>
    </location>
</feature>
<evidence type="ECO:0000313" key="13">
    <source>
        <dbReference type="Proteomes" id="UP000070501"/>
    </source>
</evidence>
<evidence type="ECO:0000256" key="6">
    <source>
        <dbReference type="ARBA" id="ARBA00023163"/>
    </source>
</evidence>
<evidence type="ECO:0000256" key="4">
    <source>
        <dbReference type="ARBA" id="ARBA00022833"/>
    </source>
</evidence>
<reference evidence="13" key="1">
    <citation type="submission" date="2016-02" db="EMBL/GenBank/DDBJ databases">
        <title>Draft genome sequence of Microdochium bolleyi, a fungal endophyte of beachgrass.</title>
        <authorList>
            <consortium name="DOE Joint Genome Institute"/>
            <person name="David A.S."/>
            <person name="May G."/>
            <person name="Haridas S."/>
            <person name="Lim J."/>
            <person name="Wang M."/>
            <person name="Labutti K."/>
            <person name="Lipzen A."/>
            <person name="Barry K."/>
            <person name="Grigoriev I.V."/>
        </authorList>
    </citation>
    <scope>NUCLEOTIDE SEQUENCE [LARGE SCALE GENOMIC DNA]</scope>
    <source>
        <strain evidence="13">J235TASD1</strain>
    </source>
</reference>
<dbReference type="GO" id="GO:0008270">
    <property type="term" value="F:zinc ion binding"/>
    <property type="evidence" value="ECO:0007669"/>
    <property type="project" value="UniProtKB-KW"/>
</dbReference>
<dbReference type="GO" id="GO:0006351">
    <property type="term" value="P:DNA-templated transcription"/>
    <property type="evidence" value="ECO:0007669"/>
    <property type="project" value="InterPro"/>
</dbReference>
<dbReference type="Gene3D" id="4.10.240.10">
    <property type="entry name" value="Zn(2)-C6 fungal-type DNA-binding domain"/>
    <property type="match status" value="1"/>
</dbReference>
<name>A0A136J959_9PEZI</name>
<dbReference type="PROSITE" id="PS00463">
    <property type="entry name" value="ZN2_CY6_FUNGAL_1"/>
    <property type="match status" value="1"/>
</dbReference>
<dbReference type="GO" id="GO:0000981">
    <property type="term" value="F:DNA-binding transcription factor activity, RNA polymerase II-specific"/>
    <property type="evidence" value="ECO:0007669"/>
    <property type="project" value="InterPro"/>
</dbReference>
<feature type="domain" description="C2H2-type" evidence="11">
    <location>
        <begin position="45"/>
        <end position="72"/>
    </location>
</feature>
<dbReference type="STRING" id="196109.A0A136J959"/>
<dbReference type="Pfam" id="PF00172">
    <property type="entry name" value="Zn_clus"/>
    <property type="match status" value="1"/>
</dbReference>
<dbReference type="InterPro" id="IPR007219">
    <property type="entry name" value="XnlR_reg_dom"/>
</dbReference>
<keyword evidence="6" id="KW-0804">Transcription</keyword>
<keyword evidence="3 8" id="KW-0863">Zinc-finger</keyword>
<evidence type="ECO:0008006" key="14">
    <source>
        <dbReference type="Google" id="ProtNLM"/>
    </source>
</evidence>
<evidence type="ECO:0000256" key="8">
    <source>
        <dbReference type="PROSITE-ProRule" id="PRU00042"/>
    </source>
</evidence>